<feature type="transmembrane region" description="Helical" evidence="1">
    <location>
        <begin position="194"/>
        <end position="216"/>
    </location>
</feature>
<feature type="transmembrane region" description="Helical" evidence="1">
    <location>
        <begin position="236"/>
        <end position="256"/>
    </location>
</feature>
<keyword evidence="1" id="KW-0812">Transmembrane</keyword>
<feature type="transmembrane region" description="Helical" evidence="1">
    <location>
        <begin position="294"/>
        <end position="316"/>
    </location>
</feature>
<keyword evidence="1" id="KW-1133">Transmembrane helix</keyword>
<proteinExistence type="predicted"/>
<dbReference type="EMBL" id="VUJV01000006">
    <property type="protein sequence ID" value="KAA1417137.1"/>
    <property type="molecule type" value="Genomic_DNA"/>
</dbReference>
<organism evidence="2 3">
    <name type="scientific">Nocardioides humilatus</name>
    <dbReference type="NCBI Taxonomy" id="2607660"/>
    <lineage>
        <taxon>Bacteria</taxon>
        <taxon>Bacillati</taxon>
        <taxon>Actinomycetota</taxon>
        <taxon>Actinomycetes</taxon>
        <taxon>Propionibacteriales</taxon>
        <taxon>Nocardioidaceae</taxon>
        <taxon>Nocardioides</taxon>
    </lineage>
</organism>
<reference evidence="2 3" key="2">
    <citation type="submission" date="2019-09" db="EMBL/GenBank/DDBJ databases">
        <authorList>
            <person name="Jin C."/>
        </authorList>
    </citation>
    <scope>NUCLEOTIDE SEQUENCE [LARGE SCALE GENOMIC DNA]</scope>
    <source>
        <strain evidence="2 3">BN130099</strain>
    </source>
</reference>
<feature type="transmembrane region" description="Helical" evidence="1">
    <location>
        <begin position="336"/>
        <end position="360"/>
    </location>
</feature>
<evidence type="ECO:0000256" key="1">
    <source>
        <dbReference type="SAM" id="Phobius"/>
    </source>
</evidence>
<feature type="transmembrane region" description="Helical" evidence="1">
    <location>
        <begin position="450"/>
        <end position="473"/>
    </location>
</feature>
<evidence type="ECO:0000313" key="2">
    <source>
        <dbReference type="EMBL" id="KAA1417137.1"/>
    </source>
</evidence>
<dbReference type="Proteomes" id="UP000325003">
    <property type="component" value="Unassembled WGS sequence"/>
</dbReference>
<feature type="transmembrane region" description="Helical" evidence="1">
    <location>
        <begin position="423"/>
        <end position="443"/>
    </location>
</feature>
<evidence type="ECO:0008006" key="4">
    <source>
        <dbReference type="Google" id="ProtNLM"/>
    </source>
</evidence>
<gene>
    <name evidence="2" type="ORF">F0U44_18395</name>
</gene>
<sequence>MTNALVGTALLTRLALRRDRVVAAVSIAALVLLCFASAAATSGLYPDEGARVHAAEAINGSPAIVALYGPILDVRSEGELAMTKMTVLYAVFLAALFVVLVRRHTRVEEESGRTELVGGGAVGRSAPLAAATVEAVLLATVLGLLTAIANTAAGLDVAGSLAFGAVWAGTGLVAAGVAAVAAQVSASARTCGAFAAATIAVFFMLRAVGDTGPGWVSWCSPLGWNTQARAYADPRWWVLALYPVLTAGLVGVAALLRSRRDLGSGLLAARPGPARGSPRLADAMTLALQVHGTAIALWTLAVAVLGVVFGMIAPGVGDLLDSGVAKDLIDKLGGLLVAAVLSMNAVVISYFAVSVVARASSDEASGRTELVLATSTSRSRWLAATILVALVGAGWLMLVTGVGLEIGYVATSGPDIGDLVTAALAWVPAVWVVAGLALLGFSLRPGWTVVGWGLPLAFLVFTLVVELLELPSWLGDLSPYSHVPQVPAESWDWGAEAGLLAVAAALLGVAWWRFTERDIG</sequence>
<feature type="transmembrane region" description="Helical" evidence="1">
    <location>
        <begin position="161"/>
        <end position="182"/>
    </location>
</feature>
<feature type="transmembrane region" description="Helical" evidence="1">
    <location>
        <begin position="21"/>
        <end position="40"/>
    </location>
</feature>
<comment type="caution">
    <text evidence="2">The sequence shown here is derived from an EMBL/GenBank/DDBJ whole genome shotgun (WGS) entry which is preliminary data.</text>
</comment>
<accession>A0A5B1LBZ4</accession>
<feature type="transmembrane region" description="Helical" evidence="1">
    <location>
        <begin position="126"/>
        <end position="149"/>
    </location>
</feature>
<dbReference type="AlphaFoldDB" id="A0A5B1LBZ4"/>
<reference evidence="2 3" key="1">
    <citation type="submission" date="2019-09" db="EMBL/GenBank/DDBJ databases">
        <title>Nocardioides panacisoli sp. nov., isolated from the soil of a ginseng field.</title>
        <authorList>
            <person name="Cho C."/>
        </authorList>
    </citation>
    <scope>NUCLEOTIDE SEQUENCE [LARGE SCALE GENOMIC DNA]</scope>
    <source>
        <strain evidence="2 3">BN130099</strain>
    </source>
</reference>
<keyword evidence="1" id="KW-0472">Membrane</keyword>
<protein>
    <recommendedName>
        <fullName evidence="4">Polyketide antibiotic transporter</fullName>
    </recommendedName>
</protein>
<feature type="transmembrane region" description="Helical" evidence="1">
    <location>
        <begin position="86"/>
        <end position="105"/>
    </location>
</feature>
<evidence type="ECO:0000313" key="3">
    <source>
        <dbReference type="Proteomes" id="UP000325003"/>
    </source>
</evidence>
<keyword evidence="3" id="KW-1185">Reference proteome</keyword>
<name>A0A5B1LBZ4_9ACTN</name>
<feature type="transmembrane region" description="Helical" evidence="1">
    <location>
        <begin position="381"/>
        <end position="403"/>
    </location>
</feature>
<dbReference type="RefSeq" id="WP_149729806.1">
    <property type="nucleotide sequence ID" value="NZ_VUJV01000006.1"/>
</dbReference>
<feature type="transmembrane region" description="Helical" evidence="1">
    <location>
        <begin position="493"/>
        <end position="514"/>
    </location>
</feature>